<sequence length="352" mass="38406">MRVGVLTFHRCINYGSYWQARCLVEAIAARGHDAVLLDHRSRDVTSREWRYAFQPLTPDRSSRADVAQYGRKLRKFVQAFDALPLSAPFDLDDPAAMPPVDLAVIGSDEVLNLSHPWYGGKPVFWGDGIPAPRVVTYAASFGNYAAPDVEPQWSARLRALDAISIRDDNSRGIVAQATGRNPAMVLDPVLLNPPQVGAADEGAPYLLVYGHHIPPWFADRVKDAARAQGLRTLSVGYRNDWADEQRLDAGPQEFAALVAGAQAVATTYFHGCCFALVSGKPLACAPSNYRWTKVRDLTALLGAERHLTFEDRDPREVAALLAEPVSDAVGARIADLRAHSAAWLDAALAGRA</sequence>
<evidence type="ECO:0000313" key="2">
    <source>
        <dbReference type="EMBL" id="MFC3168014.1"/>
    </source>
</evidence>
<dbReference type="Pfam" id="PF04230">
    <property type="entry name" value="PS_pyruv_trans"/>
    <property type="match status" value="1"/>
</dbReference>
<comment type="caution">
    <text evidence="2">The sequence shown here is derived from an EMBL/GenBank/DDBJ whole genome shotgun (WGS) entry which is preliminary data.</text>
</comment>
<protein>
    <submittedName>
        <fullName evidence="2">Polysaccharide pyruvyl transferase family protein</fullName>
        <ecNumber evidence="2">2.4.-.-</ecNumber>
    </submittedName>
</protein>
<proteinExistence type="predicted"/>
<organism evidence="2 3">
    <name type="scientific">Paracoccus fontiphilus</name>
    <dbReference type="NCBI Taxonomy" id="1815556"/>
    <lineage>
        <taxon>Bacteria</taxon>
        <taxon>Pseudomonadati</taxon>
        <taxon>Pseudomonadota</taxon>
        <taxon>Alphaproteobacteria</taxon>
        <taxon>Rhodobacterales</taxon>
        <taxon>Paracoccaceae</taxon>
        <taxon>Paracoccus</taxon>
    </lineage>
</organism>
<keyword evidence="2" id="KW-0808">Transferase</keyword>
<evidence type="ECO:0000313" key="3">
    <source>
        <dbReference type="Proteomes" id="UP001595557"/>
    </source>
</evidence>
<dbReference type="Proteomes" id="UP001595557">
    <property type="component" value="Unassembled WGS sequence"/>
</dbReference>
<dbReference type="InterPro" id="IPR007345">
    <property type="entry name" value="Polysacch_pyruvyl_Trfase"/>
</dbReference>
<gene>
    <name evidence="2" type="ORF">ACFOD7_08135</name>
</gene>
<reference evidence="3" key="1">
    <citation type="journal article" date="2019" name="Int. J. Syst. Evol. Microbiol.">
        <title>The Global Catalogue of Microorganisms (GCM) 10K type strain sequencing project: providing services to taxonomists for standard genome sequencing and annotation.</title>
        <authorList>
            <consortium name="The Broad Institute Genomics Platform"/>
            <consortium name="The Broad Institute Genome Sequencing Center for Infectious Disease"/>
            <person name="Wu L."/>
            <person name="Ma J."/>
        </authorList>
    </citation>
    <scope>NUCLEOTIDE SEQUENCE [LARGE SCALE GENOMIC DNA]</scope>
    <source>
        <strain evidence="3">KCTC 52239</strain>
    </source>
</reference>
<name>A0ABV7IBL4_9RHOB</name>
<feature type="domain" description="Polysaccharide pyruvyl transferase" evidence="1">
    <location>
        <begin position="13"/>
        <end position="283"/>
    </location>
</feature>
<keyword evidence="3" id="KW-1185">Reference proteome</keyword>
<evidence type="ECO:0000259" key="1">
    <source>
        <dbReference type="Pfam" id="PF04230"/>
    </source>
</evidence>
<dbReference type="EMBL" id="JBHRTE010000037">
    <property type="protein sequence ID" value="MFC3168014.1"/>
    <property type="molecule type" value="Genomic_DNA"/>
</dbReference>
<dbReference type="EC" id="2.4.-.-" evidence="2"/>
<dbReference type="GO" id="GO:0016757">
    <property type="term" value="F:glycosyltransferase activity"/>
    <property type="evidence" value="ECO:0007669"/>
    <property type="project" value="UniProtKB-KW"/>
</dbReference>
<dbReference type="RefSeq" id="WP_207469252.1">
    <property type="nucleotide sequence ID" value="NZ_JAFNAW010000027.1"/>
</dbReference>
<accession>A0ABV7IBL4</accession>
<keyword evidence="2" id="KW-0328">Glycosyltransferase</keyword>